<dbReference type="PANTHER" id="PTHR48016">
    <property type="entry name" value="MAP KINASE KINASE KINASE SSK2-RELATED-RELATED"/>
    <property type="match status" value="1"/>
</dbReference>
<evidence type="ECO:0000256" key="9">
    <source>
        <dbReference type="PROSITE-ProRule" id="PRU10141"/>
    </source>
</evidence>
<evidence type="ECO:0000256" key="4">
    <source>
        <dbReference type="ARBA" id="ARBA00022741"/>
    </source>
</evidence>
<dbReference type="GO" id="GO:0005524">
    <property type="term" value="F:ATP binding"/>
    <property type="evidence" value="ECO:0007669"/>
    <property type="project" value="UniProtKB-UniRule"/>
</dbReference>
<accession>A0A2P2LPB4</accession>
<keyword evidence="6 9" id="KW-0067">ATP-binding</keyword>
<feature type="compositionally biased region" description="Polar residues" evidence="10">
    <location>
        <begin position="41"/>
        <end position="54"/>
    </location>
</feature>
<evidence type="ECO:0000256" key="10">
    <source>
        <dbReference type="SAM" id="MobiDB-lite"/>
    </source>
</evidence>
<dbReference type="Pfam" id="PF00069">
    <property type="entry name" value="Pkinase"/>
    <property type="match status" value="1"/>
</dbReference>
<evidence type="ECO:0000256" key="6">
    <source>
        <dbReference type="ARBA" id="ARBA00022840"/>
    </source>
</evidence>
<evidence type="ECO:0000256" key="3">
    <source>
        <dbReference type="ARBA" id="ARBA00022679"/>
    </source>
</evidence>
<sequence length="577" mass="63574">MDEELSRSAFRKNGTNQDATKSANCSTYCRRRSSHVRLNLPTRSAPTSGFSSPAISPRRLGTSDLHSIISSNLAKSRRNCCRRLSLDVNTKSAIYTFNCISSPKSDPTTGLSSPAVSPEGSHVAELSNSLVTPQESQICSALESVDLGRITASHGYQVPSAKSAHSPDVSPFDNLTGQSSHLRPRWPNKLSFPLNHKLLTGIPWQRLDFNSHVSAHPLPLPPGAAPSQPFVSSPLAVLQNATERPNMLPRKTHWQKGKLIGRGMYGSVYVGTNRETGALCAMKEVCVVPDDPQAAECIRQLEQEIRVLRNLKHPNIVQYYGSEMVDDRFYIYMEYVHPGSVNKYVQEHCGDITESIVRNFTRHILSGLAYLHGTETIHRDIKGANLLVDSSGVVKLADFGMAKHLAGMSYDLSLKGSPHWMAPEVIKAVIQKDASPNLALAVDIWSLGCTVIEMFTGKPPWGELQGPQAMFKVLHKMPDIPKTLSPEGKDFLNCCFRGNPAERPSAIALLEHPFTQNSSDANVSAFQLNQSPIYLMDMIQRSSDYPACKTESMPTSSGMCTTNRKLANESWREIPHI</sequence>
<evidence type="ECO:0000256" key="1">
    <source>
        <dbReference type="ARBA" id="ARBA00006529"/>
    </source>
</evidence>
<dbReference type="InterPro" id="IPR011009">
    <property type="entry name" value="Kinase-like_dom_sf"/>
</dbReference>
<reference evidence="12" key="1">
    <citation type="submission" date="2018-02" db="EMBL/GenBank/DDBJ databases">
        <title>Rhizophora mucronata_Transcriptome.</title>
        <authorList>
            <person name="Meera S.P."/>
            <person name="Sreeshan A."/>
            <person name="Augustine A."/>
        </authorList>
    </citation>
    <scope>NUCLEOTIDE SEQUENCE</scope>
    <source>
        <tissue evidence="12">Leaf</tissue>
    </source>
</reference>
<dbReference type="PANTHER" id="PTHR48016:SF12">
    <property type="entry name" value="PROTEIN KINASE DOMAIN-CONTAINING PROTEIN"/>
    <property type="match status" value="1"/>
</dbReference>
<dbReference type="SMART" id="SM00220">
    <property type="entry name" value="S_TKc"/>
    <property type="match status" value="1"/>
</dbReference>
<proteinExistence type="inferred from homology"/>
<feature type="domain" description="Protein kinase" evidence="11">
    <location>
        <begin position="254"/>
        <end position="515"/>
    </location>
</feature>
<organism evidence="12">
    <name type="scientific">Rhizophora mucronata</name>
    <name type="common">Asiatic mangrove</name>
    <dbReference type="NCBI Taxonomy" id="61149"/>
    <lineage>
        <taxon>Eukaryota</taxon>
        <taxon>Viridiplantae</taxon>
        <taxon>Streptophyta</taxon>
        <taxon>Embryophyta</taxon>
        <taxon>Tracheophyta</taxon>
        <taxon>Spermatophyta</taxon>
        <taxon>Magnoliopsida</taxon>
        <taxon>eudicotyledons</taxon>
        <taxon>Gunneridae</taxon>
        <taxon>Pentapetalae</taxon>
        <taxon>rosids</taxon>
        <taxon>fabids</taxon>
        <taxon>Malpighiales</taxon>
        <taxon>Rhizophoraceae</taxon>
        <taxon>Rhizophora</taxon>
    </lineage>
</organism>
<keyword evidence="5" id="KW-0418">Kinase</keyword>
<name>A0A2P2LPB4_RHIMU</name>
<dbReference type="EC" id="2.7.11.25" evidence="2"/>
<evidence type="ECO:0000259" key="11">
    <source>
        <dbReference type="PROSITE" id="PS50011"/>
    </source>
</evidence>
<keyword evidence="3" id="KW-0808">Transferase</keyword>
<evidence type="ECO:0000256" key="5">
    <source>
        <dbReference type="ARBA" id="ARBA00022777"/>
    </source>
</evidence>
<dbReference type="PROSITE" id="PS50011">
    <property type="entry name" value="PROTEIN_KINASE_DOM"/>
    <property type="match status" value="1"/>
</dbReference>
<comment type="catalytic activity">
    <reaction evidence="7">
        <text>L-threonyl-[protein] + ATP = O-phospho-L-threonyl-[protein] + ADP + H(+)</text>
        <dbReference type="Rhea" id="RHEA:46608"/>
        <dbReference type="Rhea" id="RHEA-COMP:11060"/>
        <dbReference type="Rhea" id="RHEA-COMP:11605"/>
        <dbReference type="ChEBI" id="CHEBI:15378"/>
        <dbReference type="ChEBI" id="CHEBI:30013"/>
        <dbReference type="ChEBI" id="CHEBI:30616"/>
        <dbReference type="ChEBI" id="CHEBI:61977"/>
        <dbReference type="ChEBI" id="CHEBI:456216"/>
        <dbReference type="EC" id="2.7.11.25"/>
    </reaction>
</comment>
<feature type="binding site" evidence="9">
    <location>
        <position position="283"/>
    </location>
    <ligand>
        <name>ATP</name>
        <dbReference type="ChEBI" id="CHEBI:30616"/>
    </ligand>
</feature>
<keyword evidence="4 9" id="KW-0547">Nucleotide-binding</keyword>
<dbReference type="AlphaFoldDB" id="A0A2P2LPB4"/>
<comment type="catalytic activity">
    <reaction evidence="8">
        <text>L-seryl-[protein] + ATP = O-phospho-L-seryl-[protein] + ADP + H(+)</text>
        <dbReference type="Rhea" id="RHEA:17989"/>
        <dbReference type="Rhea" id="RHEA-COMP:9863"/>
        <dbReference type="Rhea" id="RHEA-COMP:11604"/>
        <dbReference type="ChEBI" id="CHEBI:15378"/>
        <dbReference type="ChEBI" id="CHEBI:29999"/>
        <dbReference type="ChEBI" id="CHEBI:30616"/>
        <dbReference type="ChEBI" id="CHEBI:83421"/>
        <dbReference type="ChEBI" id="CHEBI:456216"/>
        <dbReference type="EC" id="2.7.11.25"/>
    </reaction>
</comment>
<dbReference type="FunFam" id="1.10.510.10:FF:001239">
    <property type="entry name" value="Predicted protein"/>
    <property type="match status" value="1"/>
</dbReference>
<evidence type="ECO:0000256" key="7">
    <source>
        <dbReference type="ARBA" id="ARBA00047559"/>
    </source>
</evidence>
<dbReference type="InterPro" id="IPR000719">
    <property type="entry name" value="Prot_kinase_dom"/>
</dbReference>
<feature type="compositionally biased region" description="Polar residues" evidence="10">
    <location>
        <begin position="13"/>
        <end position="23"/>
    </location>
</feature>
<evidence type="ECO:0000313" key="12">
    <source>
        <dbReference type="EMBL" id="MBX19809.1"/>
    </source>
</evidence>
<dbReference type="InterPro" id="IPR050538">
    <property type="entry name" value="MAP_kinase_kinase_kinase"/>
</dbReference>
<evidence type="ECO:0000256" key="8">
    <source>
        <dbReference type="ARBA" id="ARBA00048329"/>
    </source>
</evidence>
<dbReference type="SUPFAM" id="SSF56112">
    <property type="entry name" value="Protein kinase-like (PK-like)"/>
    <property type="match status" value="1"/>
</dbReference>
<dbReference type="Gene3D" id="1.10.510.10">
    <property type="entry name" value="Transferase(Phosphotransferase) domain 1"/>
    <property type="match status" value="1"/>
</dbReference>
<protein>
    <recommendedName>
        <fullName evidence="2">mitogen-activated protein kinase kinase kinase</fullName>
        <ecNumber evidence="2">2.7.11.25</ecNumber>
    </recommendedName>
</protein>
<evidence type="ECO:0000256" key="2">
    <source>
        <dbReference type="ARBA" id="ARBA00012406"/>
    </source>
</evidence>
<dbReference type="GO" id="GO:0005737">
    <property type="term" value="C:cytoplasm"/>
    <property type="evidence" value="ECO:0007669"/>
    <property type="project" value="TreeGrafter"/>
</dbReference>
<dbReference type="InterPro" id="IPR017441">
    <property type="entry name" value="Protein_kinase_ATP_BS"/>
</dbReference>
<feature type="region of interest" description="Disordered" evidence="10">
    <location>
        <begin position="1"/>
        <end position="23"/>
    </location>
</feature>
<comment type="similarity">
    <text evidence="1">Belongs to the protein kinase superfamily. STE Ser/Thr protein kinase family. MAP kinase kinase kinase subfamily.</text>
</comment>
<dbReference type="EMBL" id="GGEC01039325">
    <property type="protein sequence ID" value="MBX19809.1"/>
    <property type="molecule type" value="Transcribed_RNA"/>
</dbReference>
<feature type="region of interest" description="Disordered" evidence="10">
    <location>
        <begin position="36"/>
        <end position="56"/>
    </location>
</feature>
<dbReference type="GO" id="GO:0004709">
    <property type="term" value="F:MAP kinase kinase kinase activity"/>
    <property type="evidence" value="ECO:0007669"/>
    <property type="project" value="UniProtKB-EC"/>
</dbReference>
<dbReference type="PROSITE" id="PS00107">
    <property type="entry name" value="PROTEIN_KINASE_ATP"/>
    <property type="match status" value="1"/>
</dbReference>